<dbReference type="SMART" id="SM00422">
    <property type="entry name" value="HTH_MERR"/>
    <property type="match status" value="1"/>
</dbReference>
<dbReference type="Proteomes" id="UP000633205">
    <property type="component" value="Unassembled WGS sequence"/>
</dbReference>
<reference evidence="4" key="2">
    <citation type="submission" date="2020-09" db="EMBL/GenBank/DDBJ databases">
        <authorList>
            <person name="Sun Q."/>
            <person name="Zhou Y."/>
        </authorList>
    </citation>
    <scope>NUCLEOTIDE SEQUENCE</scope>
    <source>
        <strain evidence="4">CGMCC 1.15152</strain>
    </source>
</reference>
<evidence type="ECO:0000259" key="3">
    <source>
        <dbReference type="PROSITE" id="PS50937"/>
    </source>
</evidence>
<dbReference type="InterPro" id="IPR000551">
    <property type="entry name" value="MerR-type_HTH_dom"/>
</dbReference>
<dbReference type="SUPFAM" id="SSF46955">
    <property type="entry name" value="Putative DNA-binding domain"/>
    <property type="match status" value="1"/>
</dbReference>
<dbReference type="EMBL" id="BMHO01000003">
    <property type="protein sequence ID" value="GGD46326.1"/>
    <property type="molecule type" value="Genomic_DNA"/>
</dbReference>
<accession>A0A916YIJ3</accession>
<dbReference type="PROSITE" id="PS50937">
    <property type="entry name" value="HTH_MERR_2"/>
    <property type="match status" value="1"/>
</dbReference>
<evidence type="ECO:0000313" key="4">
    <source>
        <dbReference type="EMBL" id="GGD46326.1"/>
    </source>
</evidence>
<dbReference type="RefSeq" id="WP_188713177.1">
    <property type="nucleotide sequence ID" value="NZ_BMHO01000003.1"/>
</dbReference>
<dbReference type="GO" id="GO:0003677">
    <property type="term" value="F:DNA binding"/>
    <property type="evidence" value="ECO:0007669"/>
    <property type="project" value="UniProtKB-KW"/>
</dbReference>
<name>A0A916YIJ3_9MICO</name>
<sequence length="253" mass="28364">MAWSTRELAERAGTTVNTIRHYHRLGLLEEPEREYNGYKQYEVHHLVSLLRIRRLADLGVPLSQIRDVRASTDSTPQTLRELDAELEESIRRLEEARADIAVILRDEVPADTPAGFASVAGRLSETDASILHIYTQLYDEAALADIQKIAEDVEDVAVDLDRLPPDSDEEVRRALVPRLARSLARNLIDYPWLNDPASHLSKSGYVTSQTMIEAIHELYNPAQLDVLGRAHEAARELVLKLQESEEGPESGAG</sequence>
<keyword evidence="2" id="KW-0175">Coiled coil</keyword>
<dbReference type="AlphaFoldDB" id="A0A916YIJ3"/>
<comment type="caution">
    <text evidence="4">The sequence shown here is derived from an EMBL/GenBank/DDBJ whole genome shotgun (WGS) entry which is preliminary data.</text>
</comment>
<protein>
    <submittedName>
        <fullName evidence="4">Transcriptional regulator, MerR family protein</fullName>
    </submittedName>
</protein>
<dbReference type="InterPro" id="IPR047057">
    <property type="entry name" value="MerR_fam"/>
</dbReference>
<dbReference type="Pfam" id="PF13411">
    <property type="entry name" value="MerR_1"/>
    <property type="match status" value="1"/>
</dbReference>
<reference evidence="4" key="1">
    <citation type="journal article" date="2014" name="Int. J. Syst. Evol. Microbiol.">
        <title>Complete genome sequence of Corynebacterium casei LMG S-19264T (=DSM 44701T), isolated from a smear-ripened cheese.</title>
        <authorList>
            <consortium name="US DOE Joint Genome Institute (JGI-PGF)"/>
            <person name="Walter F."/>
            <person name="Albersmeier A."/>
            <person name="Kalinowski J."/>
            <person name="Ruckert C."/>
        </authorList>
    </citation>
    <scope>NUCLEOTIDE SEQUENCE</scope>
    <source>
        <strain evidence="4">CGMCC 1.15152</strain>
    </source>
</reference>
<dbReference type="Gene3D" id="1.10.1660.10">
    <property type="match status" value="1"/>
</dbReference>
<evidence type="ECO:0000313" key="5">
    <source>
        <dbReference type="Proteomes" id="UP000633205"/>
    </source>
</evidence>
<organism evidence="4 5">
    <name type="scientific">Microbacterium faecale</name>
    <dbReference type="NCBI Taxonomy" id="1804630"/>
    <lineage>
        <taxon>Bacteria</taxon>
        <taxon>Bacillati</taxon>
        <taxon>Actinomycetota</taxon>
        <taxon>Actinomycetes</taxon>
        <taxon>Micrococcales</taxon>
        <taxon>Microbacteriaceae</taxon>
        <taxon>Microbacterium</taxon>
    </lineage>
</organism>
<dbReference type="InterPro" id="IPR009061">
    <property type="entry name" value="DNA-bd_dom_put_sf"/>
</dbReference>
<dbReference type="CDD" id="cd00592">
    <property type="entry name" value="HTH_MerR-like"/>
    <property type="match status" value="1"/>
</dbReference>
<evidence type="ECO:0000256" key="2">
    <source>
        <dbReference type="SAM" id="Coils"/>
    </source>
</evidence>
<dbReference type="GO" id="GO:0003700">
    <property type="term" value="F:DNA-binding transcription factor activity"/>
    <property type="evidence" value="ECO:0007669"/>
    <property type="project" value="InterPro"/>
</dbReference>
<dbReference type="PANTHER" id="PTHR30204">
    <property type="entry name" value="REDOX-CYCLING DRUG-SENSING TRANSCRIPTIONAL ACTIVATOR SOXR"/>
    <property type="match status" value="1"/>
</dbReference>
<evidence type="ECO:0000256" key="1">
    <source>
        <dbReference type="ARBA" id="ARBA00023125"/>
    </source>
</evidence>
<proteinExistence type="predicted"/>
<gene>
    <name evidence="4" type="ORF">GCM10010915_29500</name>
</gene>
<keyword evidence="5" id="KW-1185">Reference proteome</keyword>
<feature type="domain" description="HTH merR-type" evidence="3">
    <location>
        <begin position="2"/>
        <end position="71"/>
    </location>
</feature>
<keyword evidence="1" id="KW-0238">DNA-binding</keyword>
<dbReference type="PANTHER" id="PTHR30204:SF93">
    <property type="entry name" value="HTH MERR-TYPE DOMAIN-CONTAINING PROTEIN"/>
    <property type="match status" value="1"/>
</dbReference>
<feature type="coiled-coil region" evidence="2">
    <location>
        <begin position="79"/>
        <end position="106"/>
    </location>
</feature>